<evidence type="ECO:0000259" key="2">
    <source>
        <dbReference type="Pfam" id="PF08719"/>
    </source>
</evidence>
<comment type="caution">
    <text evidence="3">The sequence shown here is derived from an EMBL/GenBank/DDBJ whole genome shotgun (WGS) entry which is preliminary data.</text>
</comment>
<dbReference type="EMBL" id="JAGSXJ010000002">
    <property type="protein sequence ID" value="KAH6695262.1"/>
    <property type="molecule type" value="Genomic_DNA"/>
</dbReference>
<dbReference type="CDD" id="cd15457">
    <property type="entry name" value="NADAR"/>
    <property type="match status" value="1"/>
</dbReference>
<feature type="compositionally biased region" description="Low complexity" evidence="1">
    <location>
        <begin position="49"/>
        <end position="66"/>
    </location>
</feature>
<dbReference type="Pfam" id="PF08719">
    <property type="entry name" value="NADAR"/>
    <property type="match status" value="1"/>
</dbReference>
<dbReference type="Proteomes" id="UP000770015">
    <property type="component" value="Unassembled WGS sequence"/>
</dbReference>
<sequence length="302" mass="32974">MSACRPLDWRLLLKQYVAASPGRRIPSSKHRFPSPSSICLQAPSRHSHTSTLSKTPTTSTKTPSPSIMSVRTRAAASRPKGSSNVAGQKRSKPSPAAHVAATASPEAPTDTPDLSSEPVFFWRPEHPELGFLSQWHPSPFSDPSDPSVVFNTAEHYMMYHKAMLFDPPSASEILAATSPSEVRSLGRAVPNYDDAVWAKNRLRIVTDGSRLKFTNGPEAERLGQLLLMTGDRELVEASPSDRIWGIGFSPDKAIKSDRKKWGKNLLGQALTTVRKELQPKDEETESEAASDSDASAEAPEHP</sequence>
<evidence type="ECO:0000313" key="4">
    <source>
        <dbReference type="Proteomes" id="UP000770015"/>
    </source>
</evidence>
<dbReference type="AlphaFoldDB" id="A0A9P8VKM2"/>
<dbReference type="NCBIfam" id="TIGR02464">
    <property type="entry name" value="ribofla_fusion"/>
    <property type="match status" value="1"/>
</dbReference>
<proteinExistence type="predicted"/>
<name>A0A9P8VKM2_9PEZI</name>
<feature type="compositionally biased region" description="Low complexity" evidence="1">
    <location>
        <begin position="291"/>
        <end position="302"/>
    </location>
</feature>
<evidence type="ECO:0000313" key="3">
    <source>
        <dbReference type="EMBL" id="KAH6695262.1"/>
    </source>
</evidence>
<dbReference type="InterPro" id="IPR037238">
    <property type="entry name" value="YbiA-like_sf"/>
</dbReference>
<dbReference type="InterPro" id="IPR012816">
    <property type="entry name" value="NADAR"/>
</dbReference>
<feature type="region of interest" description="Disordered" evidence="1">
    <location>
        <begin position="22"/>
        <end position="116"/>
    </location>
</feature>
<protein>
    <recommendedName>
        <fullName evidence="2">NADAR domain-containing protein</fullName>
    </recommendedName>
</protein>
<gene>
    <name evidence="3" type="ORF">F5X68DRAFT_198174</name>
</gene>
<reference evidence="3" key="1">
    <citation type="journal article" date="2021" name="Nat. Commun.">
        <title>Genetic determinants of endophytism in the Arabidopsis root mycobiome.</title>
        <authorList>
            <person name="Mesny F."/>
            <person name="Miyauchi S."/>
            <person name="Thiergart T."/>
            <person name="Pickel B."/>
            <person name="Atanasova L."/>
            <person name="Karlsson M."/>
            <person name="Huettel B."/>
            <person name="Barry K.W."/>
            <person name="Haridas S."/>
            <person name="Chen C."/>
            <person name="Bauer D."/>
            <person name="Andreopoulos W."/>
            <person name="Pangilinan J."/>
            <person name="LaButti K."/>
            <person name="Riley R."/>
            <person name="Lipzen A."/>
            <person name="Clum A."/>
            <person name="Drula E."/>
            <person name="Henrissat B."/>
            <person name="Kohler A."/>
            <person name="Grigoriev I.V."/>
            <person name="Martin F.M."/>
            <person name="Hacquard S."/>
        </authorList>
    </citation>
    <scope>NUCLEOTIDE SEQUENCE</scope>
    <source>
        <strain evidence="3">MPI-SDFR-AT-0117</strain>
    </source>
</reference>
<dbReference type="Gene3D" id="1.10.357.40">
    <property type="entry name" value="YbiA-like"/>
    <property type="match status" value="1"/>
</dbReference>
<evidence type="ECO:0000256" key="1">
    <source>
        <dbReference type="SAM" id="MobiDB-lite"/>
    </source>
</evidence>
<dbReference type="SUPFAM" id="SSF143990">
    <property type="entry name" value="YbiA-like"/>
    <property type="match status" value="1"/>
</dbReference>
<feature type="region of interest" description="Disordered" evidence="1">
    <location>
        <begin position="272"/>
        <end position="302"/>
    </location>
</feature>
<dbReference type="OrthoDB" id="206452at2759"/>
<feature type="domain" description="NADAR" evidence="2">
    <location>
        <begin position="120"/>
        <end position="278"/>
    </location>
</feature>
<accession>A0A9P8VKM2</accession>
<keyword evidence="4" id="KW-1185">Reference proteome</keyword>
<organism evidence="3 4">
    <name type="scientific">Plectosphaerella plurivora</name>
    <dbReference type="NCBI Taxonomy" id="936078"/>
    <lineage>
        <taxon>Eukaryota</taxon>
        <taxon>Fungi</taxon>
        <taxon>Dikarya</taxon>
        <taxon>Ascomycota</taxon>
        <taxon>Pezizomycotina</taxon>
        <taxon>Sordariomycetes</taxon>
        <taxon>Hypocreomycetidae</taxon>
        <taxon>Glomerellales</taxon>
        <taxon>Plectosphaerellaceae</taxon>
        <taxon>Plectosphaerella</taxon>
    </lineage>
</organism>